<reference evidence="4 5" key="1">
    <citation type="journal article" date="2015" name="Genome Announc.">
        <title>Expanding the biotechnology potential of lactobacilli through comparative genomics of 213 strains and associated genera.</title>
        <authorList>
            <person name="Sun Z."/>
            <person name="Harris H.M."/>
            <person name="McCann A."/>
            <person name="Guo C."/>
            <person name="Argimon S."/>
            <person name="Zhang W."/>
            <person name="Yang X."/>
            <person name="Jeffery I.B."/>
            <person name="Cooney J.C."/>
            <person name="Kagawa T.F."/>
            <person name="Liu W."/>
            <person name="Song Y."/>
            <person name="Salvetti E."/>
            <person name="Wrobel A."/>
            <person name="Rasinkangas P."/>
            <person name="Parkhill J."/>
            <person name="Rea M.C."/>
            <person name="O'Sullivan O."/>
            <person name="Ritari J."/>
            <person name="Douillard F.P."/>
            <person name="Paul Ross R."/>
            <person name="Yang R."/>
            <person name="Briner A.E."/>
            <person name="Felis G.E."/>
            <person name="de Vos W.M."/>
            <person name="Barrangou R."/>
            <person name="Klaenhammer T.R."/>
            <person name="Caufield P.W."/>
            <person name="Cui Y."/>
            <person name="Zhang H."/>
            <person name="O'Toole P.W."/>
        </authorList>
    </citation>
    <scope>NUCLEOTIDE SEQUENCE [LARGE SCALE GENOMIC DNA]</scope>
    <source>
        <strain evidence="4 5">DSM 23365</strain>
    </source>
</reference>
<dbReference type="InterPro" id="IPR039532">
    <property type="entry name" value="TetR_C_Firmicutes"/>
</dbReference>
<evidence type="ECO:0000313" key="4">
    <source>
        <dbReference type="EMBL" id="KRN15973.1"/>
    </source>
</evidence>
<dbReference type="Pfam" id="PF14278">
    <property type="entry name" value="TetR_C_8"/>
    <property type="match status" value="1"/>
</dbReference>
<dbReference type="PROSITE" id="PS50977">
    <property type="entry name" value="HTH_TETR_2"/>
    <property type="match status" value="1"/>
</dbReference>
<dbReference type="InterPro" id="IPR009057">
    <property type="entry name" value="Homeodomain-like_sf"/>
</dbReference>
<feature type="domain" description="HTH tetR-type" evidence="3">
    <location>
        <begin position="9"/>
        <end position="69"/>
    </location>
</feature>
<dbReference type="InterPro" id="IPR001647">
    <property type="entry name" value="HTH_TetR"/>
</dbReference>
<dbReference type="RefSeq" id="WP_054733876.1">
    <property type="nucleotide sequence ID" value="NZ_AYZM01000177.1"/>
</dbReference>
<evidence type="ECO:0000313" key="5">
    <source>
        <dbReference type="Proteomes" id="UP000051442"/>
    </source>
</evidence>
<feature type="DNA-binding region" description="H-T-H motif" evidence="2">
    <location>
        <begin position="32"/>
        <end position="51"/>
    </location>
</feature>
<name>A0A0R2EQ04_9LACO</name>
<organism evidence="4 5">
    <name type="scientific">Secundilactobacillus similis DSM 23365 = JCM 2765</name>
    <dbReference type="NCBI Taxonomy" id="1423804"/>
    <lineage>
        <taxon>Bacteria</taxon>
        <taxon>Bacillati</taxon>
        <taxon>Bacillota</taxon>
        <taxon>Bacilli</taxon>
        <taxon>Lactobacillales</taxon>
        <taxon>Lactobacillaceae</taxon>
        <taxon>Secundilactobacillus</taxon>
    </lineage>
</organism>
<dbReference type="AlphaFoldDB" id="A0A0R2EQ04"/>
<protein>
    <submittedName>
        <fullName evidence="4">TetR family transcriptional regulator</fullName>
    </submittedName>
</protein>
<dbReference type="PATRIC" id="fig|1423804.4.peg.2996"/>
<dbReference type="SUPFAM" id="SSF46689">
    <property type="entry name" value="Homeodomain-like"/>
    <property type="match status" value="1"/>
</dbReference>
<evidence type="ECO:0000259" key="3">
    <source>
        <dbReference type="PROSITE" id="PS50977"/>
    </source>
</evidence>
<dbReference type="GO" id="GO:0003677">
    <property type="term" value="F:DNA binding"/>
    <property type="evidence" value="ECO:0007669"/>
    <property type="project" value="UniProtKB-UniRule"/>
</dbReference>
<proteinExistence type="predicted"/>
<accession>A0A0R2EQ04</accession>
<comment type="caution">
    <text evidence="4">The sequence shown here is derived from an EMBL/GenBank/DDBJ whole genome shotgun (WGS) entry which is preliminary data.</text>
</comment>
<gene>
    <name evidence="4" type="ORF">FD14_GL002781</name>
</gene>
<keyword evidence="5" id="KW-1185">Reference proteome</keyword>
<dbReference type="STRING" id="1423804.FD14_GL002781"/>
<keyword evidence="1 2" id="KW-0238">DNA-binding</keyword>
<dbReference type="OrthoDB" id="9810250at2"/>
<dbReference type="Gene3D" id="1.10.357.10">
    <property type="entry name" value="Tetracycline Repressor, domain 2"/>
    <property type="match status" value="1"/>
</dbReference>
<dbReference type="EMBL" id="AYZM01000177">
    <property type="protein sequence ID" value="KRN15973.1"/>
    <property type="molecule type" value="Genomic_DNA"/>
</dbReference>
<dbReference type="Pfam" id="PF00440">
    <property type="entry name" value="TetR_N"/>
    <property type="match status" value="1"/>
</dbReference>
<evidence type="ECO:0000256" key="2">
    <source>
        <dbReference type="PROSITE-ProRule" id="PRU00335"/>
    </source>
</evidence>
<sequence>MATQQERVAQTDAAIINALVTVGKTKPLTQITISDLTRASGISRGTFYLHYLDKDDLLRHLKDYFATQLQTLLDTEMNGTMTYRDLAKGQPYPVIVDIIKLVAANKPLLEFLFGANGDPAFYRLVTTMLQTAILTELNRVKGSATFRKDLPQNYALSLVTNAIMAIVTTWLSEENGLSQEAVAKLIMQALYLSPYEMLGVQKR</sequence>
<dbReference type="PANTHER" id="PTHR43479">
    <property type="entry name" value="ACREF/ENVCD OPERON REPRESSOR-RELATED"/>
    <property type="match status" value="1"/>
</dbReference>
<dbReference type="Proteomes" id="UP000051442">
    <property type="component" value="Unassembled WGS sequence"/>
</dbReference>
<dbReference type="InterPro" id="IPR050624">
    <property type="entry name" value="HTH-type_Tx_Regulator"/>
</dbReference>
<evidence type="ECO:0000256" key="1">
    <source>
        <dbReference type="ARBA" id="ARBA00023125"/>
    </source>
</evidence>
<dbReference type="PANTHER" id="PTHR43479:SF11">
    <property type="entry name" value="ACREF_ENVCD OPERON REPRESSOR-RELATED"/>
    <property type="match status" value="1"/>
</dbReference>